<dbReference type="Gene3D" id="3.30.50.10">
    <property type="entry name" value="Erythroid Transcription Factor GATA-1, subunit A"/>
    <property type="match status" value="1"/>
</dbReference>
<dbReference type="SMART" id="SM00430">
    <property type="entry name" value="HOLI"/>
    <property type="match status" value="1"/>
</dbReference>
<dbReference type="WBParaSite" id="scaffold34172_cov163.g21237">
    <property type="protein sequence ID" value="scaffold34172_cov163.g21237"/>
    <property type="gene ID" value="scaffold34172_cov163.g21237"/>
</dbReference>
<keyword evidence="2" id="KW-0804">Transcription</keyword>
<name>A0A915MB44_MELJA</name>
<evidence type="ECO:0000256" key="1">
    <source>
        <dbReference type="ARBA" id="ARBA00023015"/>
    </source>
</evidence>
<evidence type="ECO:0000256" key="2">
    <source>
        <dbReference type="ARBA" id="ARBA00023163"/>
    </source>
</evidence>
<dbReference type="InterPro" id="IPR000536">
    <property type="entry name" value="Nucl_hrmn_rcpt_lig-bd"/>
</dbReference>
<keyword evidence="5" id="KW-1133">Transmembrane helix</keyword>
<feature type="transmembrane region" description="Helical" evidence="5">
    <location>
        <begin position="6"/>
        <end position="28"/>
    </location>
</feature>
<keyword evidence="5" id="KW-0472">Membrane</keyword>
<proteinExistence type="predicted"/>
<dbReference type="Pfam" id="PF00104">
    <property type="entry name" value="Hormone_recep"/>
    <property type="match status" value="1"/>
</dbReference>
<dbReference type="Proteomes" id="UP000887561">
    <property type="component" value="Unplaced"/>
</dbReference>
<dbReference type="SUPFAM" id="SSF57716">
    <property type="entry name" value="Glucocorticoid receptor-like (DNA-binding domain)"/>
    <property type="match status" value="1"/>
</dbReference>
<dbReference type="Gene3D" id="1.10.565.10">
    <property type="entry name" value="Retinoid X Receptor"/>
    <property type="match status" value="1"/>
</dbReference>
<feature type="domain" description="NR LBD" evidence="6">
    <location>
        <begin position="180"/>
        <end position="440"/>
    </location>
</feature>
<evidence type="ECO:0000256" key="5">
    <source>
        <dbReference type="SAM" id="Phobius"/>
    </source>
</evidence>
<dbReference type="GO" id="GO:0008270">
    <property type="term" value="F:zinc ion binding"/>
    <property type="evidence" value="ECO:0007669"/>
    <property type="project" value="InterPro"/>
</dbReference>
<evidence type="ECO:0000313" key="7">
    <source>
        <dbReference type="Proteomes" id="UP000887561"/>
    </source>
</evidence>
<evidence type="ECO:0000256" key="3">
    <source>
        <dbReference type="ARBA" id="ARBA00023170"/>
    </source>
</evidence>
<dbReference type="GO" id="GO:0003700">
    <property type="term" value="F:DNA-binding transcription factor activity"/>
    <property type="evidence" value="ECO:0007669"/>
    <property type="project" value="TreeGrafter"/>
</dbReference>
<organism evidence="7 8">
    <name type="scientific">Meloidogyne javanica</name>
    <name type="common">Root-knot nematode worm</name>
    <dbReference type="NCBI Taxonomy" id="6303"/>
    <lineage>
        <taxon>Eukaryota</taxon>
        <taxon>Metazoa</taxon>
        <taxon>Ecdysozoa</taxon>
        <taxon>Nematoda</taxon>
        <taxon>Chromadorea</taxon>
        <taxon>Rhabditida</taxon>
        <taxon>Tylenchina</taxon>
        <taxon>Tylenchomorpha</taxon>
        <taxon>Tylenchoidea</taxon>
        <taxon>Meloidogynidae</taxon>
        <taxon>Meloidogyninae</taxon>
        <taxon>Meloidogyne</taxon>
        <taxon>Meloidogyne incognita group</taxon>
    </lineage>
</organism>
<dbReference type="PROSITE" id="PS51843">
    <property type="entry name" value="NR_LBD"/>
    <property type="match status" value="1"/>
</dbReference>
<keyword evidence="5" id="KW-0812">Transmembrane</keyword>
<dbReference type="PANTHER" id="PTHR46011">
    <property type="entry name" value="NUCLEAR HORMONE RECEPTOR FAMILY MEMBER NHR-86-RELATED"/>
    <property type="match status" value="1"/>
</dbReference>
<keyword evidence="7" id="KW-1185">Reference proteome</keyword>
<evidence type="ECO:0000313" key="8">
    <source>
        <dbReference type="WBParaSite" id="scaffold34172_cov163.g21237"/>
    </source>
</evidence>
<sequence length="440" mass="50374">MYLSLFLIVLVNIGGYFICNLFVAFLLLSIVQLTPVNIWVLNNIFAIFLNIAAASIGPILYFNSGEYRIAFKRAFVDVKKLLKLNKSGVSTINVVIANNQKEMKITPVRARNMCRSCRYEKCLREGMLTSSVQNQYEQTNSNHSNSLPLLPSESGIGNKRFVSGIEQQKYKDNFINHQSPQYTHLHRMMEGYQQFKSLRKAGQAMIGVFSLSALSGGELPRSHIDTYMKICKINISIMHDILERFFYPFNEVPAADKLKLTHYYGQMFCNAERAFQTYLRFGPGEDLLIMPDGGYVSLTEFHLFFKDSKQVTSEPEQIARVFHNAIQYLIANVVPHMRNIAMQEEEMVALMGMFLWTDSIDISEQSLSKAMQVRNEIIVDLHKYYREIGLNEEGISVRIANLFLLVPKIENVVKMMQENAAITKLFDMMNISEPICMGHV</sequence>
<protein>
    <submittedName>
        <fullName evidence="8">NR LBD domain-containing protein</fullName>
    </submittedName>
</protein>
<keyword evidence="3" id="KW-0675">Receptor</keyword>
<keyword evidence="4" id="KW-0539">Nucleus</keyword>
<accession>A0A915MB44</accession>
<dbReference type="InterPro" id="IPR035500">
    <property type="entry name" value="NHR-like_dom_sf"/>
</dbReference>
<dbReference type="InterPro" id="IPR013088">
    <property type="entry name" value="Znf_NHR/GATA"/>
</dbReference>
<dbReference type="SUPFAM" id="SSF48508">
    <property type="entry name" value="Nuclear receptor ligand-binding domain"/>
    <property type="match status" value="1"/>
</dbReference>
<keyword evidence="1" id="KW-0805">Transcription regulation</keyword>
<reference evidence="8" key="1">
    <citation type="submission" date="2022-11" db="UniProtKB">
        <authorList>
            <consortium name="WormBaseParasite"/>
        </authorList>
    </citation>
    <scope>IDENTIFICATION</scope>
</reference>
<feature type="transmembrane region" description="Helical" evidence="5">
    <location>
        <begin position="40"/>
        <end position="62"/>
    </location>
</feature>
<evidence type="ECO:0000256" key="4">
    <source>
        <dbReference type="ARBA" id="ARBA00023242"/>
    </source>
</evidence>
<evidence type="ECO:0000259" key="6">
    <source>
        <dbReference type="PROSITE" id="PS51843"/>
    </source>
</evidence>
<dbReference type="AlphaFoldDB" id="A0A915MB44"/>
<dbReference type="PANTHER" id="PTHR46011:SF6">
    <property type="entry name" value="HIGH ZINC ACTIVATED NUCLEAR RECEPTOR PROTEIN"/>
    <property type="match status" value="1"/>
</dbReference>
<dbReference type="GO" id="GO:0005634">
    <property type="term" value="C:nucleus"/>
    <property type="evidence" value="ECO:0007669"/>
    <property type="project" value="TreeGrafter"/>
</dbReference>